<evidence type="ECO:0000313" key="3">
    <source>
        <dbReference type="EMBL" id="KEG20016.1"/>
    </source>
</evidence>
<dbReference type="Gene3D" id="2.60.450.10">
    <property type="entry name" value="Lipopolysaccharide (LPS) transport protein A like domain"/>
    <property type="match status" value="1"/>
</dbReference>
<dbReference type="Proteomes" id="UP000031740">
    <property type="component" value="Unassembled WGS sequence"/>
</dbReference>
<dbReference type="GO" id="GO:0043165">
    <property type="term" value="P:Gram-negative-bacterium-type cell outer membrane assembly"/>
    <property type="evidence" value="ECO:0007669"/>
    <property type="project" value="UniProtKB-UniRule"/>
</dbReference>
<comment type="caution">
    <text evidence="3">The sequence shown here is derived from an EMBL/GenBank/DDBJ whole genome shotgun (WGS) entry which is preliminary data.</text>
</comment>
<dbReference type="PROSITE" id="PS51257">
    <property type="entry name" value="PROKAR_LIPOPROTEIN"/>
    <property type="match status" value="1"/>
</dbReference>
<dbReference type="Pfam" id="PF04453">
    <property type="entry name" value="LptD"/>
    <property type="match status" value="1"/>
</dbReference>
<evidence type="ECO:0000313" key="4">
    <source>
        <dbReference type="Proteomes" id="UP000031740"/>
    </source>
</evidence>
<dbReference type="InterPro" id="IPR050218">
    <property type="entry name" value="LptD"/>
</dbReference>
<gene>
    <name evidence="1" type="primary">lptD</name>
    <name evidence="3" type="ORF">H710_00612</name>
</gene>
<reference evidence="3 4" key="1">
    <citation type="submission" date="2013-04" db="EMBL/GenBank/DDBJ databases">
        <title>The Genome Sequence of Bartonella bacilliformis Ver097.</title>
        <authorList>
            <consortium name="The Broad Institute Genomics Platform"/>
            <consortium name="The Broad Institute Genome Sequencing Center for Infectious Disease"/>
            <person name="Feldgarden M."/>
            <person name="Kirby J."/>
            <person name="Birtles R."/>
            <person name="Dasch G."/>
            <person name="Hendrix L."/>
            <person name="Koehler J."/>
            <person name="Walker B."/>
            <person name="Young S.K."/>
            <person name="Zeng Q."/>
            <person name="Gargeya S."/>
            <person name="Fitzgerald M."/>
            <person name="Haas B."/>
            <person name="Abouelleil A."/>
            <person name="Allen A.W."/>
            <person name="Alvarado L."/>
            <person name="Arachchi H.M."/>
            <person name="Berlin A.M."/>
            <person name="Chapman S.B."/>
            <person name="Gainer-Dewar J."/>
            <person name="Goldberg J."/>
            <person name="Griggs A."/>
            <person name="Gujja S."/>
            <person name="Hansen M."/>
            <person name="Howarth C."/>
            <person name="Imamovic A."/>
            <person name="Ireland A."/>
            <person name="Larimer J."/>
            <person name="McCowan C."/>
            <person name="Murphy C."/>
            <person name="Pearson M."/>
            <person name="Poon T.W."/>
            <person name="Priest M."/>
            <person name="Roberts A."/>
            <person name="Saif S."/>
            <person name="Shea T."/>
            <person name="Sisk P."/>
            <person name="Sykes S."/>
            <person name="Wortman J."/>
            <person name="Nusbaum C."/>
            <person name="Birren B."/>
        </authorList>
    </citation>
    <scope>NUCLEOTIDE SEQUENCE [LARGE SCALE GENOMIC DNA]</scope>
    <source>
        <strain evidence="3 4">Ver097</strain>
    </source>
</reference>
<dbReference type="STRING" id="1293911.H710_00612"/>
<proteinExistence type="inferred from homology"/>
<sequence>MKLLMSQKIILTKLSILALKSVISFILGLALSCSVKAQNPAPFFHNNVQNSKNPFLLSADELIYNHDINTVSAQGNVQIEYDGNKVTAQSVTYNQKIGRIIAQGNVEIIQKNGNKIYSNQIDMTEDFGEGFINSLRIETANNTHFAAANAQRSLHQITIFNNATYTACKPCYDKPNGETLWKIKAKKIIWNNVIKTIRFEDAHFEIFGIPVIKFPVFELPDPAEKRVSGLLIPHFFYTNHLGLGIKNSYFWNLSSHYDFTLSGTFYTKQGLLTEGEWRQHLKTGIYSIRFAHIYQTNPHNFDNNTVDAQKTNRYMMATKGDFRINSRWTYGWDIFAQSDSHFSRAYKIETYSNPVQISQLYLNGLTGKNYFDMRFYHFQIQDSMFNNPFHANHSQQAWVLPRIDYFLTPEEPVYAGELTFNSNMQSIYRSHAGFNNTNWQNYPLNITQLSGIAGKSFRLTGELEWKKRFNTQNGFIIIPTLALRADTIASNVHENYNTHTFNSSSTKFNIASSAIRSMATIGLELRYPLLITSEISTHILEPTVQIFIGNNEHHIGQFPNEDAQSFVFDSTTLFQRDKFSGYDRVEGGTRANIGLRYSGNLSKNWSFYSLVGQSFHLAGKNSFAEQDLINTGSYSGIETARSDYVAMFGVNHDNGFSVESRGRFNKITGKIRRNEIEASQKWSNFWIATQYTYIQNQPDYEYTQDRQEISFQTGVKLSNNWSINNNVSYDLISRKFVKQGINLSYIDECFGITFGYQQITNPGEKAPLKNFNFSLSLRTIADFGQKIKLNL</sequence>
<dbReference type="PANTHER" id="PTHR30189">
    <property type="entry name" value="LPS-ASSEMBLY PROTEIN"/>
    <property type="match status" value="1"/>
</dbReference>
<comment type="similarity">
    <text evidence="1">Belongs to the LptD family.</text>
</comment>
<comment type="subunit">
    <text evidence="1">Component of the lipopolysaccharide transport and assembly complex.</text>
</comment>
<keyword evidence="1" id="KW-0472">Membrane</keyword>
<dbReference type="InterPro" id="IPR020889">
    <property type="entry name" value="LipoPS_assembly_LptD"/>
</dbReference>
<comment type="function">
    <text evidence="1">Involved in the assembly of lipopolysaccharide (LPS) at the surface of the outer membrane.</text>
</comment>
<protein>
    <recommendedName>
        <fullName evidence="1">LPS-assembly protein LptD</fullName>
    </recommendedName>
</protein>
<comment type="caution">
    <text evidence="1">Lacks conserved residue(s) required for the propagation of feature annotation.</text>
</comment>
<name>A0A072R300_BARBA</name>
<dbReference type="InterPro" id="IPR007543">
    <property type="entry name" value="LptD_C"/>
</dbReference>
<keyword evidence="1" id="KW-0998">Cell outer membrane</keyword>
<evidence type="ECO:0000259" key="2">
    <source>
        <dbReference type="Pfam" id="PF04453"/>
    </source>
</evidence>
<dbReference type="HAMAP" id="MF_01411">
    <property type="entry name" value="LPS_assembly_LptD"/>
    <property type="match status" value="1"/>
</dbReference>
<dbReference type="GO" id="GO:0015920">
    <property type="term" value="P:lipopolysaccharide transport"/>
    <property type="evidence" value="ECO:0007669"/>
    <property type="project" value="InterPro"/>
</dbReference>
<dbReference type="HOGENOM" id="CLU_009039_3_0_5"/>
<dbReference type="PATRIC" id="fig|1293911.3.peg.648"/>
<dbReference type="GO" id="GO:0009279">
    <property type="term" value="C:cell outer membrane"/>
    <property type="evidence" value="ECO:0007669"/>
    <property type="project" value="UniProtKB-SubCell"/>
</dbReference>
<organism evidence="3 4">
    <name type="scientific">Bartonella bacilliformis Ver097</name>
    <dbReference type="NCBI Taxonomy" id="1293911"/>
    <lineage>
        <taxon>Bacteria</taxon>
        <taxon>Pseudomonadati</taxon>
        <taxon>Pseudomonadota</taxon>
        <taxon>Alphaproteobacteria</taxon>
        <taxon>Hyphomicrobiales</taxon>
        <taxon>Bartonellaceae</taxon>
        <taxon>Bartonella</taxon>
    </lineage>
</organism>
<evidence type="ECO:0000256" key="1">
    <source>
        <dbReference type="HAMAP-Rule" id="MF_01411"/>
    </source>
</evidence>
<dbReference type="AlphaFoldDB" id="A0A072R300"/>
<feature type="domain" description="LptD C-terminal" evidence="2">
    <location>
        <begin position="311"/>
        <end position="721"/>
    </location>
</feature>
<accession>A0A072R300</accession>
<dbReference type="PANTHER" id="PTHR30189:SF1">
    <property type="entry name" value="LPS-ASSEMBLY PROTEIN LPTD"/>
    <property type="match status" value="1"/>
</dbReference>
<dbReference type="EMBL" id="ASIV01000004">
    <property type="protein sequence ID" value="KEG20016.1"/>
    <property type="molecule type" value="Genomic_DNA"/>
</dbReference>
<keyword evidence="1" id="KW-0732">Signal</keyword>
<dbReference type="GO" id="GO:1990351">
    <property type="term" value="C:transporter complex"/>
    <property type="evidence" value="ECO:0007669"/>
    <property type="project" value="TreeGrafter"/>
</dbReference>
<comment type="subcellular location">
    <subcellularLocation>
        <location evidence="1">Cell outer membrane</location>
    </subcellularLocation>
</comment>